<comment type="caution">
    <text evidence="3">The sequence shown here is derived from an EMBL/GenBank/DDBJ whole genome shotgun (WGS) entry which is preliminary data.</text>
</comment>
<sequence>MAAEHEISRQQDLYYADGSVVLFAAHAGQTHAFKVHKSVLGSHSRVFADMFALPSATELETYDGVDSVNMPDDAKDLEDLLRALYYPATILSMLENRNPLAAMKYRGIFMLSQKYFVRVLQKLLRARFRADWPSTLQEWDKLMEQYDSLSESTVPQHDAASQFVDNRMLEPASAIRLAREANLPEILPAAFYMLSTISPFMDFDSLRSGSPPTLTDSEGNVLVWVPGERTARWGLLTPSDMMCLMRGKHYLTEFAQKIDQEAGRCLCDTNHCVQYINRRKLLKGPTQDLLRVLNEIGSTVTPAHYSCHDAMHMLASRCIEARSRLWENFCYYFGLPDIDDDQNDDDSDDVALGDPEGAEFRNE</sequence>
<keyword evidence="4" id="KW-1185">Reference proteome</keyword>
<organism evidence="3 4">
    <name type="scientific">Rhizopogon vesiculosus</name>
    <dbReference type="NCBI Taxonomy" id="180088"/>
    <lineage>
        <taxon>Eukaryota</taxon>
        <taxon>Fungi</taxon>
        <taxon>Dikarya</taxon>
        <taxon>Basidiomycota</taxon>
        <taxon>Agaricomycotina</taxon>
        <taxon>Agaricomycetes</taxon>
        <taxon>Agaricomycetidae</taxon>
        <taxon>Boletales</taxon>
        <taxon>Suillineae</taxon>
        <taxon>Rhizopogonaceae</taxon>
        <taxon>Rhizopogon</taxon>
    </lineage>
</organism>
<evidence type="ECO:0000259" key="2">
    <source>
        <dbReference type="PROSITE" id="PS50097"/>
    </source>
</evidence>
<proteinExistence type="predicted"/>
<protein>
    <recommendedName>
        <fullName evidence="2">BTB domain-containing protein</fullName>
    </recommendedName>
</protein>
<feature type="domain" description="BTB" evidence="2">
    <location>
        <begin position="18"/>
        <end position="93"/>
    </location>
</feature>
<dbReference type="STRING" id="180088.A0A1J8PRZ5"/>
<feature type="region of interest" description="Disordered" evidence="1">
    <location>
        <begin position="340"/>
        <end position="363"/>
    </location>
</feature>
<evidence type="ECO:0000256" key="1">
    <source>
        <dbReference type="SAM" id="MobiDB-lite"/>
    </source>
</evidence>
<gene>
    <name evidence="3" type="ORF">AZE42_03154</name>
</gene>
<name>A0A1J8PRZ5_9AGAM</name>
<dbReference type="InterPro" id="IPR011333">
    <property type="entry name" value="SKP1/BTB/POZ_sf"/>
</dbReference>
<dbReference type="InterPro" id="IPR000210">
    <property type="entry name" value="BTB/POZ_dom"/>
</dbReference>
<dbReference type="CDD" id="cd18186">
    <property type="entry name" value="BTB_POZ_ZBTB_KLHL-like"/>
    <property type="match status" value="1"/>
</dbReference>
<dbReference type="AlphaFoldDB" id="A0A1J8PRZ5"/>
<dbReference type="EMBL" id="LVVM01005438">
    <property type="protein sequence ID" value="OJA10555.1"/>
    <property type="molecule type" value="Genomic_DNA"/>
</dbReference>
<evidence type="ECO:0000313" key="3">
    <source>
        <dbReference type="EMBL" id="OJA10555.1"/>
    </source>
</evidence>
<dbReference type="Proteomes" id="UP000183567">
    <property type="component" value="Unassembled WGS sequence"/>
</dbReference>
<evidence type="ECO:0000313" key="4">
    <source>
        <dbReference type="Proteomes" id="UP000183567"/>
    </source>
</evidence>
<dbReference type="OrthoDB" id="3218112at2759"/>
<accession>A0A1J8PRZ5</accession>
<dbReference type="PROSITE" id="PS50097">
    <property type="entry name" value="BTB"/>
    <property type="match status" value="1"/>
</dbReference>
<feature type="compositionally biased region" description="Acidic residues" evidence="1">
    <location>
        <begin position="340"/>
        <end position="351"/>
    </location>
</feature>
<dbReference type="Pfam" id="PF00651">
    <property type="entry name" value="BTB"/>
    <property type="match status" value="1"/>
</dbReference>
<reference evidence="3 4" key="1">
    <citation type="submission" date="2016-03" db="EMBL/GenBank/DDBJ databases">
        <title>Comparative genomics of the ectomycorrhizal sister species Rhizopogon vinicolor and Rhizopogon vesiculosus (Basidiomycota: Boletales) reveals a divergence of the mating type B locus.</title>
        <authorList>
            <person name="Mujic A.B."/>
            <person name="Kuo A."/>
            <person name="Tritt A."/>
            <person name="Lipzen A."/>
            <person name="Chen C."/>
            <person name="Johnson J."/>
            <person name="Sharma A."/>
            <person name="Barry K."/>
            <person name="Grigoriev I.V."/>
            <person name="Spatafora J.W."/>
        </authorList>
    </citation>
    <scope>NUCLEOTIDE SEQUENCE [LARGE SCALE GENOMIC DNA]</scope>
    <source>
        <strain evidence="3 4">AM-OR11-056</strain>
    </source>
</reference>
<dbReference type="Gene3D" id="3.30.710.10">
    <property type="entry name" value="Potassium Channel Kv1.1, Chain A"/>
    <property type="match status" value="1"/>
</dbReference>